<keyword evidence="6 11" id="KW-0812">Transmembrane</keyword>
<dbReference type="Pfam" id="PF02518">
    <property type="entry name" value="HATPase_c"/>
    <property type="match status" value="1"/>
</dbReference>
<evidence type="ECO:0000256" key="10">
    <source>
        <dbReference type="ARBA" id="ARBA00023136"/>
    </source>
</evidence>
<accession>A0A840IAG5</accession>
<keyword evidence="9" id="KW-0902">Two-component regulatory system</keyword>
<dbReference type="InterPro" id="IPR003594">
    <property type="entry name" value="HATPase_dom"/>
</dbReference>
<dbReference type="InterPro" id="IPR003661">
    <property type="entry name" value="HisK_dim/P_dom"/>
</dbReference>
<feature type="transmembrane region" description="Helical" evidence="11">
    <location>
        <begin position="167"/>
        <end position="187"/>
    </location>
</feature>
<gene>
    <name evidence="14" type="ORF">BDZ31_000816</name>
</gene>
<dbReference type="EMBL" id="JACHNU010000001">
    <property type="protein sequence ID" value="MBB4661243.1"/>
    <property type="molecule type" value="Genomic_DNA"/>
</dbReference>
<sequence>MSRLSLRVRVALAAALAIAIAVALLGAATLTLVDRQLRSSLDDGLRDRAVEVARLAATTPRLLTAAGVLEGRVGTSAAYVQVVDDQGRIVARSGALGGRVLPEAAALRRALHERDADFGDVRLGEEELRVYAAPIGTVGGGPAAGGAVAVAGTTSGIADIVDPLRGLVLVAAIVAAALAALFAVWLTRRALRPLTRMTDDAEEIARTGDPSRRLGGRGAAARDEVGRLTATLDTMLDSLARARARERRFVDDASHELRTPLTALRGNAAYVARHGADEAALADIEHDAERLAQLLDDLLALAREDAAEEAAQAGGETVDLAALARDVAADHPRTTVVTAGGDALVRGDRDALARAVRNLVENAERHGPPKGRIEIAVSGGARHARIAVSDEGEGLGPDEAERAFQRFWRGEGAAEGGSGLGLAIVQATAARHGGRATVAGATFTLELPLKDLSKNGHTTHAPPDAKEPS</sequence>
<dbReference type="SUPFAM" id="SSF47384">
    <property type="entry name" value="Homodimeric domain of signal transducing histidine kinase"/>
    <property type="match status" value="1"/>
</dbReference>
<keyword evidence="8 11" id="KW-1133">Transmembrane helix</keyword>
<evidence type="ECO:0000256" key="5">
    <source>
        <dbReference type="ARBA" id="ARBA00022679"/>
    </source>
</evidence>
<dbReference type="CDD" id="cd00082">
    <property type="entry name" value="HisKA"/>
    <property type="match status" value="1"/>
</dbReference>
<evidence type="ECO:0000256" key="11">
    <source>
        <dbReference type="SAM" id="Phobius"/>
    </source>
</evidence>
<feature type="domain" description="Histidine kinase" evidence="12">
    <location>
        <begin position="252"/>
        <end position="451"/>
    </location>
</feature>
<evidence type="ECO:0000256" key="2">
    <source>
        <dbReference type="ARBA" id="ARBA00004236"/>
    </source>
</evidence>
<dbReference type="SUPFAM" id="SSF55874">
    <property type="entry name" value="ATPase domain of HSP90 chaperone/DNA topoisomerase II/histidine kinase"/>
    <property type="match status" value="1"/>
</dbReference>
<dbReference type="Gene3D" id="6.10.340.10">
    <property type="match status" value="1"/>
</dbReference>
<dbReference type="SMART" id="SM00387">
    <property type="entry name" value="HATPase_c"/>
    <property type="match status" value="1"/>
</dbReference>
<evidence type="ECO:0000256" key="1">
    <source>
        <dbReference type="ARBA" id="ARBA00000085"/>
    </source>
</evidence>
<dbReference type="PROSITE" id="PS50885">
    <property type="entry name" value="HAMP"/>
    <property type="match status" value="1"/>
</dbReference>
<keyword evidence="7 14" id="KW-0418">Kinase</keyword>
<dbReference type="CDD" id="cd06225">
    <property type="entry name" value="HAMP"/>
    <property type="match status" value="1"/>
</dbReference>
<dbReference type="InterPro" id="IPR004358">
    <property type="entry name" value="Sig_transdc_His_kin-like_C"/>
</dbReference>
<keyword evidence="4" id="KW-0597">Phosphoprotein</keyword>
<comment type="caution">
    <text evidence="14">The sequence shown here is derived from an EMBL/GenBank/DDBJ whole genome shotgun (WGS) entry which is preliminary data.</text>
</comment>
<evidence type="ECO:0000313" key="14">
    <source>
        <dbReference type="EMBL" id="MBB4661243.1"/>
    </source>
</evidence>
<comment type="subcellular location">
    <subcellularLocation>
        <location evidence="2">Cell membrane</location>
    </subcellularLocation>
</comment>
<evidence type="ECO:0000256" key="7">
    <source>
        <dbReference type="ARBA" id="ARBA00022777"/>
    </source>
</evidence>
<dbReference type="PROSITE" id="PS50109">
    <property type="entry name" value="HIS_KIN"/>
    <property type="match status" value="1"/>
</dbReference>
<dbReference type="SMART" id="SM00388">
    <property type="entry name" value="HisKA"/>
    <property type="match status" value="1"/>
</dbReference>
<dbReference type="InterPro" id="IPR036097">
    <property type="entry name" value="HisK_dim/P_sf"/>
</dbReference>
<dbReference type="Gene3D" id="3.30.565.10">
    <property type="entry name" value="Histidine kinase-like ATPase, C-terminal domain"/>
    <property type="match status" value="1"/>
</dbReference>
<evidence type="ECO:0000256" key="4">
    <source>
        <dbReference type="ARBA" id="ARBA00022553"/>
    </source>
</evidence>
<evidence type="ECO:0000256" key="6">
    <source>
        <dbReference type="ARBA" id="ARBA00022692"/>
    </source>
</evidence>
<dbReference type="SMART" id="SM00304">
    <property type="entry name" value="HAMP"/>
    <property type="match status" value="1"/>
</dbReference>
<evidence type="ECO:0000259" key="13">
    <source>
        <dbReference type="PROSITE" id="PS50885"/>
    </source>
</evidence>
<dbReference type="PANTHER" id="PTHR45436">
    <property type="entry name" value="SENSOR HISTIDINE KINASE YKOH"/>
    <property type="match status" value="1"/>
</dbReference>
<evidence type="ECO:0000256" key="8">
    <source>
        <dbReference type="ARBA" id="ARBA00022989"/>
    </source>
</evidence>
<comment type="catalytic activity">
    <reaction evidence="1">
        <text>ATP + protein L-histidine = ADP + protein N-phospho-L-histidine.</text>
        <dbReference type="EC" id="2.7.13.3"/>
    </reaction>
</comment>
<dbReference type="AlphaFoldDB" id="A0A840IAG5"/>
<dbReference type="InterPro" id="IPR003660">
    <property type="entry name" value="HAMP_dom"/>
</dbReference>
<dbReference type="GO" id="GO:0000155">
    <property type="term" value="F:phosphorelay sensor kinase activity"/>
    <property type="evidence" value="ECO:0007669"/>
    <property type="project" value="InterPro"/>
</dbReference>
<dbReference type="Pfam" id="PF00672">
    <property type="entry name" value="HAMP"/>
    <property type="match status" value="1"/>
</dbReference>
<protein>
    <recommendedName>
        <fullName evidence="3">histidine kinase</fullName>
        <ecNumber evidence="3">2.7.13.3</ecNumber>
    </recommendedName>
</protein>
<keyword evidence="5" id="KW-0808">Transferase</keyword>
<feature type="domain" description="HAMP" evidence="13">
    <location>
        <begin position="188"/>
        <end position="244"/>
    </location>
</feature>
<evidence type="ECO:0000256" key="9">
    <source>
        <dbReference type="ARBA" id="ARBA00023012"/>
    </source>
</evidence>
<dbReference type="EC" id="2.7.13.3" evidence="3"/>
<dbReference type="Pfam" id="PF00512">
    <property type="entry name" value="HisKA"/>
    <property type="match status" value="1"/>
</dbReference>
<dbReference type="SUPFAM" id="SSF158472">
    <property type="entry name" value="HAMP domain-like"/>
    <property type="match status" value="1"/>
</dbReference>
<dbReference type="InterPro" id="IPR036890">
    <property type="entry name" value="HATPase_C_sf"/>
</dbReference>
<dbReference type="Proteomes" id="UP000585272">
    <property type="component" value="Unassembled WGS sequence"/>
</dbReference>
<keyword evidence="15" id="KW-1185">Reference proteome</keyword>
<dbReference type="PRINTS" id="PR00344">
    <property type="entry name" value="BCTRLSENSOR"/>
</dbReference>
<name>A0A840IAG5_9ACTN</name>
<organism evidence="14 15">
    <name type="scientific">Conexibacter arvalis</name>
    <dbReference type="NCBI Taxonomy" id="912552"/>
    <lineage>
        <taxon>Bacteria</taxon>
        <taxon>Bacillati</taxon>
        <taxon>Actinomycetota</taxon>
        <taxon>Thermoleophilia</taxon>
        <taxon>Solirubrobacterales</taxon>
        <taxon>Conexibacteraceae</taxon>
        <taxon>Conexibacter</taxon>
    </lineage>
</organism>
<proteinExistence type="predicted"/>
<dbReference type="InterPro" id="IPR050428">
    <property type="entry name" value="TCS_sensor_his_kinase"/>
</dbReference>
<evidence type="ECO:0000313" key="15">
    <source>
        <dbReference type="Proteomes" id="UP000585272"/>
    </source>
</evidence>
<dbReference type="RefSeq" id="WP_183339251.1">
    <property type="nucleotide sequence ID" value="NZ_JACHNU010000001.1"/>
</dbReference>
<dbReference type="CDD" id="cd00075">
    <property type="entry name" value="HATPase"/>
    <property type="match status" value="1"/>
</dbReference>
<dbReference type="Gene3D" id="1.10.287.130">
    <property type="match status" value="1"/>
</dbReference>
<dbReference type="GO" id="GO:0005886">
    <property type="term" value="C:plasma membrane"/>
    <property type="evidence" value="ECO:0007669"/>
    <property type="project" value="UniProtKB-SubCell"/>
</dbReference>
<dbReference type="PANTHER" id="PTHR45436:SF5">
    <property type="entry name" value="SENSOR HISTIDINE KINASE TRCS"/>
    <property type="match status" value="1"/>
</dbReference>
<dbReference type="InterPro" id="IPR005467">
    <property type="entry name" value="His_kinase_dom"/>
</dbReference>
<evidence type="ECO:0000259" key="12">
    <source>
        <dbReference type="PROSITE" id="PS50109"/>
    </source>
</evidence>
<reference evidence="14 15" key="1">
    <citation type="submission" date="2020-08" db="EMBL/GenBank/DDBJ databases">
        <title>Genomic Encyclopedia of Archaeal and Bacterial Type Strains, Phase II (KMG-II): from individual species to whole genera.</title>
        <authorList>
            <person name="Goeker M."/>
        </authorList>
    </citation>
    <scope>NUCLEOTIDE SEQUENCE [LARGE SCALE GENOMIC DNA]</scope>
    <source>
        <strain evidence="14 15">DSM 23288</strain>
    </source>
</reference>
<keyword evidence="10 11" id="KW-0472">Membrane</keyword>
<evidence type="ECO:0000256" key="3">
    <source>
        <dbReference type="ARBA" id="ARBA00012438"/>
    </source>
</evidence>